<proteinExistence type="predicted"/>
<gene>
    <name evidence="1" type="ORF">TbgDal_XI16020</name>
</gene>
<name>D0A9Y2_TRYB9</name>
<accession>D0A9Y2</accession>
<protein>
    <submittedName>
        <fullName evidence="1">Uncharacterized protein</fullName>
    </submittedName>
</protein>
<dbReference type="Proteomes" id="UP000002316">
    <property type="component" value="Chromosome 11"/>
</dbReference>
<dbReference type="RefSeq" id="XP_011780747.1">
    <property type="nucleotide sequence ID" value="XM_011782445.1"/>
</dbReference>
<evidence type="ECO:0000313" key="1">
    <source>
        <dbReference type="EMBL" id="CBH18483.1"/>
    </source>
</evidence>
<evidence type="ECO:0000313" key="2">
    <source>
        <dbReference type="Proteomes" id="UP000002316"/>
    </source>
</evidence>
<dbReference type="AlphaFoldDB" id="D0A9Y2"/>
<dbReference type="EMBL" id="FN554974">
    <property type="protein sequence ID" value="CBH18483.1"/>
    <property type="molecule type" value="Genomic_DNA"/>
</dbReference>
<dbReference type="GeneID" id="23866801"/>
<reference evidence="2" key="1">
    <citation type="journal article" date="2010" name="PLoS Negl. Trop. Dis.">
        <title>The genome sequence of Trypanosoma brucei gambiense, causative agent of chronic human african trypanosomiasis.</title>
        <authorList>
            <person name="Jackson A.P."/>
            <person name="Sanders M."/>
            <person name="Berry A."/>
            <person name="McQuillan J."/>
            <person name="Aslett M.A."/>
            <person name="Quail M.A."/>
            <person name="Chukualim B."/>
            <person name="Capewell P."/>
            <person name="MacLeod A."/>
            <person name="Melville S.E."/>
            <person name="Gibson W."/>
            <person name="Barry J.D."/>
            <person name="Berriman M."/>
            <person name="Hertz-Fowler C."/>
        </authorList>
    </citation>
    <scope>NUCLEOTIDE SEQUENCE [LARGE SCALE GENOMIC DNA]</scope>
    <source>
        <strain evidence="2">MHOM/CI/86/DAL972</strain>
    </source>
</reference>
<sequence length="112" mass="12778">MATEASTRKSCTRNFWYERDVQFYSSRFLFSTQDGKRGKKTSLPAPSIEIIPHFPSASLFFSRCLSFSQHLTHTHIHVSIFFFSTTPLNGYNNVTTAPTVIYINILEGGIQH</sequence>
<dbReference type="KEGG" id="tbg:TbgDal_XI16020"/>
<organism evidence="1 2">
    <name type="scientific">Trypanosoma brucei gambiense (strain MHOM/CI/86/DAL972)</name>
    <dbReference type="NCBI Taxonomy" id="679716"/>
    <lineage>
        <taxon>Eukaryota</taxon>
        <taxon>Discoba</taxon>
        <taxon>Euglenozoa</taxon>
        <taxon>Kinetoplastea</taxon>
        <taxon>Metakinetoplastina</taxon>
        <taxon>Trypanosomatida</taxon>
        <taxon>Trypanosomatidae</taxon>
        <taxon>Trypanosoma</taxon>
    </lineage>
</organism>